<evidence type="ECO:0000256" key="1">
    <source>
        <dbReference type="ARBA" id="ARBA00023015"/>
    </source>
</evidence>
<keyword evidence="2" id="KW-0238">DNA-binding</keyword>
<dbReference type="Gene3D" id="1.20.120.530">
    <property type="entry name" value="GntR ligand-binding domain-like"/>
    <property type="match status" value="1"/>
</dbReference>
<dbReference type="PROSITE" id="PS50949">
    <property type="entry name" value="HTH_GNTR"/>
    <property type="match status" value="1"/>
</dbReference>
<keyword evidence="1" id="KW-0805">Transcription regulation</keyword>
<evidence type="ECO:0000256" key="2">
    <source>
        <dbReference type="ARBA" id="ARBA00023125"/>
    </source>
</evidence>
<protein>
    <recommendedName>
        <fullName evidence="4">HTH gntR-type domain-containing protein</fullName>
    </recommendedName>
</protein>
<evidence type="ECO:0000313" key="6">
    <source>
        <dbReference type="Proteomes" id="UP000033411"/>
    </source>
</evidence>
<evidence type="ECO:0000256" key="3">
    <source>
        <dbReference type="ARBA" id="ARBA00023163"/>
    </source>
</evidence>
<dbReference type="CDD" id="cd07377">
    <property type="entry name" value="WHTH_GntR"/>
    <property type="match status" value="1"/>
</dbReference>
<dbReference type="Pfam" id="PF07729">
    <property type="entry name" value="FCD"/>
    <property type="match status" value="1"/>
</dbReference>
<dbReference type="Proteomes" id="UP000033411">
    <property type="component" value="Unassembled WGS sequence"/>
</dbReference>
<dbReference type="SUPFAM" id="SSF46785">
    <property type="entry name" value="Winged helix' DNA-binding domain"/>
    <property type="match status" value="1"/>
</dbReference>
<dbReference type="InterPro" id="IPR011711">
    <property type="entry name" value="GntR_C"/>
</dbReference>
<dbReference type="PATRIC" id="fig|1293439.3.peg.3129"/>
<dbReference type="PANTHER" id="PTHR43537:SF5">
    <property type="entry name" value="UXU OPERON TRANSCRIPTIONAL REGULATOR"/>
    <property type="match status" value="1"/>
</dbReference>
<evidence type="ECO:0000313" key="5">
    <source>
        <dbReference type="EMBL" id="KKC35938.1"/>
    </source>
</evidence>
<dbReference type="EMBL" id="LANJ01000044">
    <property type="protein sequence ID" value="KKC35938.1"/>
    <property type="molecule type" value="Genomic_DNA"/>
</dbReference>
<dbReference type="GO" id="GO:0003677">
    <property type="term" value="F:DNA binding"/>
    <property type="evidence" value="ECO:0007669"/>
    <property type="project" value="UniProtKB-KW"/>
</dbReference>
<dbReference type="InterPro" id="IPR036390">
    <property type="entry name" value="WH_DNA-bd_sf"/>
</dbReference>
<name>A0A0F5Q4S3_9HYPH</name>
<feature type="domain" description="HTH gntR-type" evidence="4">
    <location>
        <begin position="22"/>
        <end position="90"/>
    </location>
</feature>
<dbReference type="InterPro" id="IPR000524">
    <property type="entry name" value="Tscrpt_reg_HTH_GntR"/>
</dbReference>
<comment type="caution">
    <text evidence="5">The sequence shown here is derived from an EMBL/GenBank/DDBJ whole genome shotgun (WGS) entry which is preliminary data.</text>
</comment>
<organism evidence="5 6">
    <name type="scientific">Devosia epidermidihirudinis</name>
    <dbReference type="NCBI Taxonomy" id="1293439"/>
    <lineage>
        <taxon>Bacteria</taxon>
        <taxon>Pseudomonadati</taxon>
        <taxon>Pseudomonadota</taxon>
        <taxon>Alphaproteobacteria</taxon>
        <taxon>Hyphomicrobiales</taxon>
        <taxon>Devosiaceae</taxon>
        <taxon>Devosia</taxon>
    </lineage>
</organism>
<dbReference type="SMART" id="SM00345">
    <property type="entry name" value="HTH_GNTR"/>
    <property type="match status" value="1"/>
</dbReference>
<dbReference type="PANTHER" id="PTHR43537">
    <property type="entry name" value="TRANSCRIPTIONAL REGULATOR, GNTR FAMILY"/>
    <property type="match status" value="1"/>
</dbReference>
<dbReference type="PRINTS" id="PR00035">
    <property type="entry name" value="HTHGNTR"/>
</dbReference>
<dbReference type="Pfam" id="PF00392">
    <property type="entry name" value="GntR"/>
    <property type="match status" value="1"/>
</dbReference>
<accession>A0A0F5Q4S3</accession>
<dbReference type="RefSeq" id="WP_046140702.1">
    <property type="nucleotide sequence ID" value="NZ_LANJ01000044.1"/>
</dbReference>
<dbReference type="InterPro" id="IPR036388">
    <property type="entry name" value="WH-like_DNA-bd_sf"/>
</dbReference>
<dbReference type="InterPro" id="IPR008920">
    <property type="entry name" value="TF_FadR/GntR_C"/>
</dbReference>
<gene>
    <name evidence="5" type="ORF">WH87_15375</name>
</gene>
<proteinExistence type="predicted"/>
<keyword evidence="6" id="KW-1185">Reference proteome</keyword>
<keyword evidence="3" id="KW-0804">Transcription</keyword>
<sequence length="246" mass="26890">MAPANSARKPQLGARLPQLESTRLYRRIAELLETRINQGLFPVGTFLPAERELAEQLGVSRTSVREALIALEVNGRVAIRQGHGVQVLAGPDLAAPTTPPDVDIGPIQVLEARRLIEPRIAELAAANHTQQNLENMQAAIKLQNSAATWTVDAYRQGDRDFHVEIARASGNAAFEVLVSKLWEYRTKPLFERFENLLVGSDRLGKTANEHDIIYAAIAAGDAAEAGKAMRMHVEAVLSSFVKGDRA</sequence>
<dbReference type="STRING" id="1293439.WH87_15375"/>
<dbReference type="AlphaFoldDB" id="A0A0F5Q4S3"/>
<dbReference type="SUPFAM" id="SSF48008">
    <property type="entry name" value="GntR ligand-binding domain-like"/>
    <property type="match status" value="1"/>
</dbReference>
<dbReference type="GO" id="GO:0003700">
    <property type="term" value="F:DNA-binding transcription factor activity"/>
    <property type="evidence" value="ECO:0007669"/>
    <property type="project" value="InterPro"/>
</dbReference>
<reference evidence="5 6" key="1">
    <citation type="submission" date="2015-03" db="EMBL/GenBank/DDBJ databases">
        <authorList>
            <person name="Lepp D."/>
            <person name="Hassan Y.I."/>
            <person name="Li X.-Z."/>
            <person name="Zhou T."/>
        </authorList>
    </citation>
    <scope>NUCLEOTIDE SEQUENCE [LARGE SCALE GENOMIC DNA]</scope>
    <source>
        <strain evidence="5 6">E84</strain>
    </source>
</reference>
<dbReference type="SMART" id="SM00895">
    <property type="entry name" value="FCD"/>
    <property type="match status" value="1"/>
</dbReference>
<dbReference type="Gene3D" id="1.10.10.10">
    <property type="entry name" value="Winged helix-like DNA-binding domain superfamily/Winged helix DNA-binding domain"/>
    <property type="match status" value="1"/>
</dbReference>
<evidence type="ECO:0000259" key="4">
    <source>
        <dbReference type="PROSITE" id="PS50949"/>
    </source>
</evidence>